<gene>
    <name evidence="2" type="ORF">L227DRAFT_609378</name>
</gene>
<feature type="transmembrane region" description="Helical" evidence="1">
    <location>
        <begin position="307"/>
        <end position="325"/>
    </location>
</feature>
<dbReference type="EMBL" id="ML122258">
    <property type="protein sequence ID" value="RPD62830.1"/>
    <property type="molecule type" value="Genomic_DNA"/>
</dbReference>
<reference evidence="2" key="1">
    <citation type="journal article" date="2018" name="Genome Biol. Evol.">
        <title>Genomics and development of Lentinus tigrinus, a white-rot wood-decaying mushroom with dimorphic fruiting bodies.</title>
        <authorList>
            <person name="Wu B."/>
            <person name="Xu Z."/>
            <person name="Knudson A."/>
            <person name="Carlson A."/>
            <person name="Chen N."/>
            <person name="Kovaka S."/>
            <person name="LaButti K."/>
            <person name="Lipzen A."/>
            <person name="Pennachio C."/>
            <person name="Riley R."/>
            <person name="Schakwitz W."/>
            <person name="Umezawa K."/>
            <person name="Ohm R.A."/>
            <person name="Grigoriev I.V."/>
            <person name="Nagy L.G."/>
            <person name="Gibbons J."/>
            <person name="Hibbett D."/>
        </authorList>
    </citation>
    <scope>NUCLEOTIDE SEQUENCE [LARGE SCALE GENOMIC DNA]</scope>
    <source>
        <strain evidence="2">ALCF2SS1-6</strain>
    </source>
</reference>
<dbReference type="AlphaFoldDB" id="A0A5C2SGG7"/>
<sequence>MALHATIRPPVRILLMLSQVPAKLQRALTKHSYLVACAGGTVALVIASIISLYTDAGLGFYQVVPVFRDLNPLEGVNNTTPAGLGFGLQIANADVPSNSLSVNWWPIGCNQRNQLPAPQWLVDSPSAAQALTDLGCNTTPESYEIWVDLSPYWSWNATANVIRKPGEKGRIIISGIDTFNTSHQFSTVNPVETWSQRRQFSLSAWYPFDSYSAATFLEAFDSTNRTALPIYFAHIYGGATGFDVSVTVEPVTTVRSASAVLVTFSIRRGTAVRLFAIALNITNYVLTIGMVCIAVGVGMGRRMPDSVLILPLTNILALPQLRAAMPDAPDFGVFLDISCYEVNLLAVVFAAMFIMTKITTERWLAFTPKLDSQ</sequence>
<protein>
    <submittedName>
        <fullName evidence="2">Uncharacterized protein</fullName>
    </submittedName>
</protein>
<organism evidence="2 3">
    <name type="scientific">Lentinus tigrinus ALCF2SS1-6</name>
    <dbReference type="NCBI Taxonomy" id="1328759"/>
    <lineage>
        <taxon>Eukaryota</taxon>
        <taxon>Fungi</taxon>
        <taxon>Dikarya</taxon>
        <taxon>Basidiomycota</taxon>
        <taxon>Agaricomycotina</taxon>
        <taxon>Agaricomycetes</taxon>
        <taxon>Polyporales</taxon>
        <taxon>Polyporaceae</taxon>
        <taxon>Lentinus</taxon>
    </lineage>
</organism>
<accession>A0A5C2SGG7</accession>
<dbReference type="Proteomes" id="UP000313359">
    <property type="component" value="Unassembled WGS sequence"/>
</dbReference>
<name>A0A5C2SGG7_9APHY</name>
<feature type="transmembrane region" description="Helical" evidence="1">
    <location>
        <begin position="274"/>
        <end position="295"/>
    </location>
</feature>
<dbReference type="Pfam" id="PF14494">
    <property type="entry name" value="DUF4436"/>
    <property type="match status" value="1"/>
</dbReference>
<keyword evidence="1" id="KW-1133">Transmembrane helix</keyword>
<feature type="transmembrane region" description="Helical" evidence="1">
    <location>
        <begin position="331"/>
        <end position="354"/>
    </location>
</feature>
<dbReference type="InterPro" id="IPR027948">
    <property type="entry name" value="DUF4436"/>
</dbReference>
<dbReference type="STRING" id="1328759.A0A5C2SGG7"/>
<keyword evidence="1" id="KW-0472">Membrane</keyword>
<feature type="transmembrane region" description="Helical" evidence="1">
    <location>
        <begin position="33"/>
        <end position="53"/>
    </location>
</feature>
<proteinExistence type="predicted"/>
<evidence type="ECO:0000313" key="2">
    <source>
        <dbReference type="EMBL" id="RPD62830.1"/>
    </source>
</evidence>
<dbReference type="OrthoDB" id="2923771at2759"/>
<keyword evidence="3" id="KW-1185">Reference proteome</keyword>
<evidence type="ECO:0000313" key="3">
    <source>
        <dbReference type="Proteomes" id="UP000313359"/>
    </source>
</evidence>
<evidence type="ECO:0000256" key="1">
    <source>
        <dbReference type="SAM" id="Phobius"/>
    </source>
</evidence>
<keyword evidence="1" id="KW-0812">Transmembrane</keyword>